<sequence length="37" mass="3952">MGGSGGELCTAKKLSEKSWNSVERPYKGLLQAFVAAH</sequence>
<dbReference type="Proteomes" id="UP000072421">
    <property type="component" value="Chromosome"/>
</dbReference>
<evidence type="ECO:0000313" key="1">
    <source>
        <dbReference type="EMBL" id="AMO95791.1"/>
    </source>
</evidence>
<dbReference type="EMBL" id="CP013232">
    <property type="protein sequence ID" value="AMO95791.1"/>
    <property type="molecule type" value="Genomic_DNA"/>
</dbReference>
<name>A0A127PEE1_9BURK</name>
<organism evidence="1">
    <name type="scientific">Collimonas fungivorans</name>
    <dbReference type="NCBI Taxonomy" id="158899"/>
    <lineage>
        <taxon>Bacteria</taxon>
        <taxon>Pseudomonadati</taxon>
        <taxon>Pseudomonadota</taxon>
        <taxon>Betaproteobacteria</taxon>
        <taxon>Burkholderiales</taxon>
        <taxon>Oxalobacteraceae</taxon>
        <taxon>Collimonas</taxon>
    </lineage>
</organism>
<dbReference type="PATRIC" id="fig|158899.10.peg.3130"/>
<proteinExistence type="predicted"/>
<dbReference type="AlphaFoldDB" id="A0A127PEE1"/>
<reference evidence="1 2" key="1">
    <citation type="submission" date="2015-11" db="EMBL/GenBank/DDBJ databases">
        <title>Exploring the genomic traits of fungus-feeding bacterial genus Collimonas.</title>
        <authorList>
            <person name="Song C."/>
            <person name="Schmidt R."/>
            <person name="de Jager V."/>
            <person name="Krzyzanowska D."/>
            <person name="Jongedijk E."/>
            <person name="Cankar K."/>
            <person name="Beekwilder J."/>
            <person name="van Veen A."/>
            <person name="de Boer W."/>
            <person name="van Veen J.A."/>
            <person name="Garbeva P."/>
        </authorList>
    </citation>
    <scope>NUCLEOTIDE SEQUENCE [LARGE SCALE GENOMIC DNA]</scope>
    <source>
        <strain evidence="1 2">Ter6</strain>
    </source>
</reference>
<accession>A0A127PEE1</accession>
<gene>
    <name evidence="1" type="ORF">CFter6_3141</name>
</gene>
<protein>
    <submittedName>
        <fullName evidence="1">Uncharacterized protein</fullName>
    </submittedName>
</protein>
<evidence type="ECO:0000313" key="2">
    <source>
        <dbReference type="Proteomes" id="UP000072421"/>
    </source>
</evidence>